<evidence type="ECO:0000256" key="2">
    <source>
        <dbReference type="RuleBase" id="RU003860"/>
    </source>
</evidence>
<gene>
    <name evidence="3" type="ORF">WICPIJ_000441</name>
</gene>
<dbReference type="Gene3D" id="3.10.20.90">
    <property type="entry name" value="Phosphatidylinositol 3-kinase Catalytic Subunit, Chain A, domain 1"/>
    <property type="match status" value="1"/>
</dbReference>
<sequence>MFRATGITKLQSSATRFLNAQTTTRRSYTQILSDLERQIHTKLMRSHLQPTSLEVSDISGGCGSMFAINIVSPEFKGLGMVKQHKLVNEVLKEEIKGWHGLQLSTKAE</sequence>
<evidence type="ECO:0000313" key="3">
    <source>
        <dbReference type="EMBL" id="KAH3688597.1"/>
    </source>
</evidence>
<name>A0A9P8QDK5_WICPI</name>
<dbReference type="SUPFAM" id="SSF82657">
    <property type="entry name" value="BolA-like"/>
    <property type="match status" value="1"/>
</dbReference>
<dbReference type="Proteomes" id="UP000774326">
    <property type="component" value="Unassembled WGS sequence"/>
</dbReference>
<dbReference type="OrthoDB" id="203381at2759"/>
<proteinExistence type="inferred from homology"/>
<evidence type="ECO:0000313" key="4">
    <source>
        <dbReference type="Proteomes" id="UP000774326"/>
    </source>
</evidence>
<protein>
    <recommendedName>
        <fullName evidence="5">Bola-like protein</fullName>
    </recommendedName>
</protein>
<dbReference type="PIRSF" id="PIRSF003113">
    <property type="entry name" value="BolA"/>
    <property type="match status" value="1"/>
</dbReference>
<evidence type="ECO:0000256" key="1">
    <source>
        <dbReference type="ARBA" id="ARBA00005578"/>
    </source>
</evidence>
<comment type="similarity">
    <text evidence="1 2">Belongs to the BolA/IbaG family.</text>
</comment>
<comment type="caution">
    <text evidence="3">The sequence shown here is derived from an EMBL/GenBank/DDBJ whole genome shotgun (WGS) entry which is preliminary data.</text>
</comment>
<evidence type="ECO:0008006" key="5">
    <source>
        <dbReference type="Google" id="ProtNLM"/>
    </source>
</evidence>
<reference evidence="3" key="1">
    <citation type="journal article" date="2021" name="Open Biol.">
        <title>Shared evolutionary footprints suggest mitochondrial oxidative damage underlies multiple complex I losses in fungi.</title>
        <authorList>
            <person name="Schikora-Tamarit M.A."/>
            <person name="Marcet-Houben M."/>
            <person name="Nosek J."/>
            <person name="Gabaldon T."/>
        </authorList>
    </citation>
    <scope>NUCLEOTIDE SEQUENCE</scope>
    <source>
        <strain evidence="3">CBS2887</strain>
    </source>
</reference>
<dbReference type="InterPro" id="IPR052275">
    <property type="entry name" value="Mt_Fe-S_assembly_factor"/>
</dbReference>
<dbReference type="InterPro" id="IPR036065">
    <property type="entry name" value="BolA-like_sf"/>
</dbReference>
<dbReference type="PANTHER" id="PTHR46188">
    <property type="entry name" value="BOLA-LIKE PROTEIN 3"/>
    <property type="match status" value="1"/>
</dbReference>
<dbReference type="GO" id="GO:0005759">
    <property type="term" value="C:mitochondrial matrix"/>
    <property type="evidence" value="ECO:0007669"/>
    <property type="project" value="TreeGrafter"/>
</dbReference>
<dbReference type="Pfam" id="PF01722">
    <property type="entry name" value="BolA"/>
    <property type="match status" value="1"/>
</dbReference>
<dbReference type="PANTHER" id="PTHR46188:SF1">
    <property type="entry name" value="BOLA-LIKE PROTEIN 3"/>
    <property type="match status" value="1"/>
</dbReference>
<dbReference type="AlphaFoldDB" id="A0A9P8QDK5"/>
<keyword evidence="4" id="KW-1185">Reference proteome</keyword>
<reference evidence="3" key="2">
    <citation type="submission" date="2021-01" db="EMBL/GenBank/DDBJ databases">
        <authorList>
            <person name="Schikora-Tamarit M.A."/>
        </authorList>
    </citation>
    <scope>NUCLEOTIDE SEQUENCE</scope>
    <source>
        <strain evidence="3">CBS2887</strain>
    </source>
</reference>
<dbReference type="InterPro" id="IPR002634">
    <property type="entry name" value="BolA"/>
</dbReference>
<accession>A0A9P8QDK5</accession>
<dbReference type="EMBL" id="JAEUBG010000269">
    <property type="protein sequence ID" value="KAH3688597.1"/>
    <property type="molecule type" value="Genomic_DNA"/>
</dbReference>
<organism evidence="3 4">
    <name type="scientific">Wickerhamomyces pijperi</name>
    <name type="common">Yeast</name>
    <name type="synonym">Pichia pijperi</name>
    <dbReference type="NCBI Taxonomy" id="599730"/>
    <lineage>
        <taxon>Eukaryota</taxon>
        <taxon>Fungi</taxon>
        <taxon>Dikarya</taxon>
        <taxon>Ascomycota</taxon>
        <taxon>Saccharomycotina</taxon>
        <taxon>Saccharomycetes</taxon>
        <taxon>Phaffomycetales</taxon>
        <taxon>Wickerhamomycetaceae</taxon>
        <taxon>Wickerhamomyces</taxon>
    </lineage>
</organism>